<keyword evidence="1" id="KW-0732">Signal</keyword>
<dbReference type="Gene3D" id="3.30.530.50">
    <property type="match status" value="1"/>
</dbReference>
<evidence type="ECO:0000313" key="2">
    <source>
        <dbReference type="EMBL" id="WAJ69485.1"/>
    </source>
</evidence>
<dbReference type="EMBL" id="CP109965">
    <property type="protein sequence ID" value="WAJ69485.1"/>
    <property type="molecule type" value="Genomic_DNA"/>
</dbReference>
<evidence type="ECO:0000313" key="3">
    <source>
        <dbReference type="Proteomes" id="UP001163726"/>
    </source>
</evidence>
<dbReference type="Proteomes" id="UP001163726">
    <property type="component" value="Chromosome"/>
</dbReference>
<dbReference type="InterPro" id="IPR010653">
    <property type="entry name" value="NlpB/DapX"/>
</dbReference>
<dbReference type="RefSeq" id="WP_268073729.1">
    <property type="nucleotide sequence ID" value="NZ_CP109965.1"/>
</dbReference>
<evidence type="ECO:0000256" key="1">
    <source>
        <dbReference type="SAM" id="SignalP"/>
    </source>
</evidence>
<organism evidence="2 3">
    <name type="scientific">Catenovulum adriaticum</name>
    <dbReference type="NCBI Taxonomy" id="2984846"/>
    <lineage>
        <taxon>Bacteria</taxon>
        <taxon>Pseudomonadati</taxon>
        <taxon>Pseudomonadota</taxon>
        <taxon>Gammaproteobacteria</taxon>
        <taxon>Alteromonadales</taxon>
        <taxon>Alteromonadaceae</taxon>
        <taxon>Catenovulum</taxon>
    </lineage>
</organism>
<accession>A0ABY7AIQ2</accession>
<gene>
    <name evidence="2" type="primary">bamC</name>
    <name evidence="2" type="ORF">OLW01_09900</name>
</gene>
<dbReference type="Pfam" id="PF06804">
    <property type="entry name" value="Lipoprotein_18"/>
    <property type="match status" value="1"/>
</dbReference>
<protein>
    <submittedName>
        <fullName evidence="2">Outer membrane protein assembly factor BamC</fullName>
    </submittedName>
</protein>
<feature type="signal peptide" evidence="1">
    <location>
        <begin position="1"/>
        <end position="21"/>
    </location>
</feature>
<keyword evidence="3" id="KW-1185">Reference proteome</keyword>
<feature type="chain" id="PRO_5046801178" evidence="1">
    <location>
        <begin position="22"/>
        <end position="362"/>
    </location>
</feature>
<proteinExistence type="predicted"/>
<name>A0ABY7AIQ2_9ALTE</name>
<dbReference type="PROSITE" id="PS51257">
    <property type="entry name" value="PROKAR_LIPOPROTEIN"/>
    <property type="match status" value="1"/>
</dbReference>
<sequence length="362" mass="41443">MHKTKRLLKWTSLAACSALLAACAGKPNKADGDFNYTDAQLKEPIKVPENLSSAQVKQDYYIDHQSQLDGQVGNKISIFPPRLIAPIVTASHIDDNDPRSTIWFEQTEQIDNLNQAIWNAINGYLDKNDVDVLSYDKNAQVLLTDWVEVERETGWGLWTNSHLVERQKYQFEVKMKPHGRSGQVKVKLVERQAVKENDPMHQVFSDQAVETEMVNAIVGHFEYRLRLDAENRRTEYVKGFNMERGQAPNGDDAFILDVPYEHAWVRIIDALDHYEMLMTDLNKIQGRIYARAKSDNTGFWSNLVGKNEQLLGLKKGSYVIEVIRAGDKTAVVFNDITLDPLTEKQLDKVYQKLSERFAENLE</sequence>
<dbReference type="Gene3D" id="3.30.310.170">
    <property type="entry name" value="Outer membrane protein assembly factor BamC"/>
    <property type="match status" value="1"/>
</dbReference>
<reference evidence="2" key="1">
    <citation type="submission" date="2022-10" db="EMBL/GenBank/DDBJ databases">
        <title>Catenovulum adriacola sp. nov. isolated in the Harbour of Susak.</title>
        <authorList>
            <person name="Schoch T."/>
            <person name="Reich S.J."/>
            <person name="Stoeferle S."/>
            <person name="Flaiz M."/>
            <person name="Kazda M."/>
            <person name="Riedel C.U."/>
            <person name="Duerre P."/>
        </authorList>
    </citation>
    <scope>NUCLEOTIDE SEQUENCE</scope>
    <source>
        <strain evidence="2">TS8</strain>
    </source>
</reference>
<dbReference type="InterPro" id="IPR042268">
    <property type="entry name" value="BamC_C"/>
</dbReference>